<evidence type="ECO:0000313" key="9">
    <source>
        <dbReference type="Proteomes" id="UP001595909"/>
    </source>
</evidence>
<dbReference type="RefSeq" id="WP_274189425.1">
    <property type="nucleotide sequence ID" value="NZ_BAABHN010000037.1"/>
</dbReference>
<sequence length="486" mass="48984">MSAPAGEVSPQRWLVLVAMTGSLSMIMLDQTVVSVALPTMGRDLSLSPGAQQWVVNAYVLALAALVALGGKAADLLGPRRAFRSGVSLFFLASVGCGLAPAGEFGEATILACRTLQGAGAALMVPVSGAIVIASFGPGERGRAMAIFAGISQIFVALGPLIGGLLTEYVSWRAVFFLNVPVGIATLVLVAIAPVPAARVPGAAVRPLDVLLVVAGLAATTFGIQLAGTDGLSSPLVPALLVGGLAATGWFVVRQVRAADPLIHVRLFTDRAFTGDAAVMGFVQFGLLGLVLYSSIYLQELLGFGPMAAGLAVLPLILPLTVAAQLGGRWFDRAGVRGPVITGLVLCAVGTVLWLLALPGLEYALQTPGMALVGIGLGLTLSPTNTDALARVGVSERTQASGVVQTVRQLGGTLGVAVIGAVVIAADGETPGQTAAPSGIAAGFWVAAVAFALAALVGATLLARRDTPVPTGTVKLPASRDPSLGSG</sequence>
<keyword evidence="3 6" id="KW-0812">Transmembrane</keyword>
<feature type="transmembrane region" description="Helical" evidence="6">
    <location>
        <begin position="114"/>
        <end position="136"/>
    </location>
</feature>
<evidence type="ECO:0000256" key="2">
    <source>
        <dbReference type="ARBA" id="ARBA00022448"/>
    </source>
</evidence>
<dbReference type="Gene3D" id="1.20.1250.20">
    <property type="entry name" value="MFS general substrate transporter like domains"/>
    <property type="match status" value="1"/>
</dbReference>
<comment type="subcellular location">
    <subcellularLocation>
        <location evidence="1">Cell membrane</location>
        <topology evidence="1">Multi-pass membrane protein</topology>
    </subcellularLocation>
</comment>
<dbReference type="EMBL" id="JBHSIM010000037">
    <property type="protein sequence ID" value="MFC4834105.1"/>
    <property type="molecule type" value="Genomic_DNA"/>
</dbReference>
<feature type="transmembrane region" description="Helical" evidence="6">
    <location>
        <begin position="173"/>
        <end position="197"/>
    </location>
</feature>
<feature type="domain" description="Major facilitator superfamily (MFS) profile" evidence="7">
    <location>
        <begin position="15"/>
        <end position="465"/>
    </location>
</feature>
<dbReference type="PROSITE" id="PS50850">
    <property type="entry name" value="MFS"/>
    <property type="match status" value="1"/>
</dbReference>
<dbReference type="Pfam" id="PF07690">
    <property type="entry name" value="MFS_1"/>
    <property type="match status" value="1"/>
</dbReference>
<evidence type="ECO:0000256" key="1">
    <source>
        <dbReference type="ARBA" id="ARBA00004651"/>
    </source>
</evidence>
<protein>
    <submittedName>
        <fullName evidence="8">MFS transporter</fullName>
    </submittedName>
</protein>
<dbReference type="Gene3D" id="1.20.1720.10">
    <property type="entry name" value="Multidrug resistance protein D"/>
    <property type="match status" value="1"/>
</dbReference>
<feature type="transmembrane region" description="Helical" evidence="6">
    <location>
        <begin position="337"/>
        <end position="356"/>
    </location>
</feature>
<dbReference type="InterPro" id="IPR011701">
    <property type="entry name" value="MFS"/>
</dbReference>
<feature type="transmembrane region" description="Helical" evidence="6">
    <location>
        <begin position="272"/>
        <end position="297"/>
    </location>
</feature>
<evidence type="ECO:0000256" key="3">
    <source>
        <dbReference type="ARBA" id="ARBA00022692"/>
    </source>
</evidence>
<feature type="transmembrane region" description="Helical" evidence="6">
    <location>
        <begin position="53"/>
        <end position="73"/>
    </location>
</feature>
<reference evidence="9" key="1">
    <citation type="journal article" date="2019" name="Int. J. Syst. Evol. Microbiol.">
        <title>The Global Catalogue of Microorganisms (GCM) 10K type strain sequencing project: providing services to taxonomists for standard genome sequencing and annotation.</title>
        <authorList>
            <consortium name="The Broad Institute Genomics Platform"/>
            <consortium name="The Broad Institute Genome Sequencing Center for Infectious Disease"/>
            <person name="Wu L."/>
            <person name="Ma J."/>
        </authorList>
    </citation>
    <scope>NUCLEOTIDE SEQUENCE [LARGE SCALE GENOMIC DNA]</scope>
    <source>
        <strain evidence="9">CCUG 50347</strain>
    </source>
</reference>
<accession>A0ABV9RK64</accession>
<keyword evidence="2" id="KW-0813">Transport</keyword>
<dbReference type="Proteomes" id="UP001595909">
    <property type="component" value="Unassembled WGS sequence"/>
</dbReference>
<dbReference type="SUPFAM" id="SSF103473">
    <property type="entry name" value="MFS general substrate transporter"/>
    <property type="match status" value="1"/>
</dbReference>
<feature type="transmembrane region" description="Helical" evidence="6">
    <location>
        <begin position="233"/>
        <end position="252"/>
    </location>
</feature>
<dbReference type="InterPro" id="IPR036259">
    <property type="entry name" value="MFS_trans_sf"/>
</dbReference>
<dbReference type="InterPro" id="IPR020846">
    <property type="entry name" value="MFS_dom"/>
</dbReference>
<dbReference type="CDD" id="cd17321">
    <property type="entry name" value="MFS_MMR_MDR_like"/>
    <property type="match status" value="1"/>
</dbReference>
<feature type="transmembrane region" description="Helical" evidence="6">
    <location>
        <begin position="303"/>
        <end position="325"/>
    </location>
</feature>
<feature type="transmembrane region" description="Helical" evidence="6">
    <location>
        <begin position="209"/>
        <end position="227"/>
    </location>
</feature>
<comment type="caution">
    <text evidence="8">The sequence shown here is derived from an EMBL/GenBank/DDBJ whole genome shotgun (WGS) entry which is preliminary data.</text>
</comment>
<keyword evidence="9" id="KW-1185">Reference proteome</keyword>
<evidence type="ECO:0000256" key="5">
    <source>
        <dbReference type="ARBA" id="ARBA00023136"/>
    </source>
</evidence>
<keyword evidence="4 6" id="KW-1133">Transmembrane helix</keyword>
<dbReference type="PANTHER" id="PTHR42718">
    <property type="entry name" value="MAJOR FACILITATOR SUPERFAMILY MULTIDRUG TRANSPORTER MFSC"/>
    <property type="match status" value="1"/>
</dbReference>
<feature type="transmembrane region" description="Helical" evidence="6">
    <location>
        <begin position="406"/>
        <end position="425"/>
    </location>
</feature>
<keyword evidence="5 6" id="KW-0472">Membrane</keyword>
<evidence type="ECO:0000313" key="8">
    <source>
        <dbReference type="EMBL" id="MFC4834105.1"/>
    </source>
</evidence>
<feature type="transmembrane region" description="Helical" evidence="6">
    <location>
        <begin position="437"/>
        <end position="462"/>
    </location>
</feature>
<feature type="transmembrane region" description="Helical" evidence="6">
    <location>
        <begin position="143"/>
        <end position="161"/>
    </location>
</feature>
<organism evidence="8 9">
    <name type="scientific">Actinomycetospora chibensis</name>
    <dbReference type="NCBI Taxonomy" id="663606"/>
    <lineage>
        <taxon>Bacteria</taxon>
        <taxon>Bacillati</taxon>
        <taxon>Actinomycetota</taxon>
        <taxon>Actinomycetes</taxon>
        <taxon>Pseudonocardiales</taxon>
        <taxon>Pseudonocardiaceae</taxon>
        <taxon>Actinomycetospora</taxon>
    </lineage>
</organism>
<feature type="transmembrane region" description="Helical" evidence="6">
    <location>
        <begin position="12"/>
        <end position="33"/>
    </location>
</feature>
<name>A0ABV9RK64_9PSEU</name>
<evidence type="ECO:0000256" key="4">
    <source>
        <dbReference type="ARBA" id="ARBA00022989"/>
    </source>
</evidence>
<feature type="transmembrane region" description="Helical" evidence="6">
    <location>
        <begin position="85"/>
        <end position="102"/>
    </location>
</feature>
<dbReference type="PANTHER" id="PTHR42718:SF9">
    <property type="entry name" value="MAJOR FACILITATOR SUPERFAMILY MULTIDRUG TRANSPORTER MFSC"/>
    <property type="match status" value="1"/>
</dbReference>
<evidence type="ECO:0000256" key="6">
    <source>
        <dbReference type="SAM" id="Phobius"/>
    </source>
</evidence>
<proteinExistence type="predicted"/>
<gene>
    <name evidence="8" type="ORF">ACFPEL_16945</name>
</gene>
<evidence type="ECO:0000259" key="7">
    <source>
        <dbReference type="PROSITE" id="PS50850"/>
    </source>
</evidence>